<organism evidence="1 2">
    <name type="scientific">Canavalia gladiata</name>
    <name type="common">Sword bean</name>
    <name type="synonym">Dolichos gladiatus</name>
    <dbReference type="NCBI Taxonomy" id="3824"/>
    <lineage>
        <taxon>Eukaryota</taxon>
        <taxon>Viridiplantae</taxon>
        <taxon>Streptophyta</taxon>
        <taxon>Embryophyta</taxon>
        <taxon>Tracheophyta</taxon>
        <taxon>Spermatophyta</taxon>
        <taxon>Magnoliopsida</taxon>
        <taxon>eudicotyledons</taxon>
        <taxon>Gunneridae</taxon>
        <taxon>Pentapetalae</taxon>
        <taxon>rosids</taxon>
        <taxon>fabids</taxon>
        <taxon>Fabales</taxon>
        <taxon>Fabaceae</taxon>
        <taxon>Papilionoideae</taxon>
        <taxon>50 kb inversion clade</taxon>
        <taxon>NPAAA clade</taxon>
        <taxon>indigoferoid/millettioid clade</taxon>
        <taxon>Phaseoleae</taxon>
        <taxon>Canavalia</taxon>
    </lineage>
</organism>
<name>A0AAN9L4U8_CANGL</name>
<comment type="caution">
    <text evidence="1">The sequence shown here is derived from an EMBL/GenBank/DDBJ whole genome shotgun (WGS) entry which is preliminary data.</text>
</comment>
<protein>
    <submittedName>
        <fullName evidence="1">Uncharacterized protein</fullName>
    </submittedName>
</protein>
<dbReference type="AlphaFoldDB" id="A0AAN9L4U8"/>
<proteinExistence type="predicted"/>
<accession>A0AAN9L4U8</accession>
<keyword evidence="2" id="KW-1185">Reference proteome</keyword>
<evidence type="ECO:0000313" key="2">
    <source>
        <dbReference type="Proteomes" id="UP001367508"/>
    </source>
</evidence>
<reference evidence="1 2" key="1">
    <citation type="submission" date="2024-01" db="EMBL/GenBank/DDBJ databases">
        <title>The genomes of 5 underutilized Papilionoideae crops provide insights into root nodulation and disease resistanc.</title>
        <authorList>
            <person name="Jiang F."/>
        </authorList>
    </citation>
    <scope>NUCLEOTIDE SEQUENCE [LARGE SCALE GENOMIC DNA]</scope>
    <source>
        <strain evidence="1">LVBAO_FW01</strain>
        <tissue evidence="1">Leaves</tissue>
    </source>
</reference>
<dbReference type="EMBL" id="JAYMYQ010000005">
    <property type="protein sequence ID" value="KAK7329026.1"/>
    <property type="molecule type" value="Genomic_DNA"/>
</dbReference>
<gene>
    <name evidence="1" type="ORF">VNO77_23171</name>
</gene>
<sequence length="97" mass="10618">MHALTALTPRAKGKKDFETVPYIEQQDLNNLEEVVAFAGIDPIHIGFLNDCGLVAQLAVPILHVSGPCLPALQFGRPANLVHRNRMGQNVHHQFGPC</sequence>
<dbReference type="Proteomes" id="UP001367508">
    <property type="component" value="Unassembled WGS sequence"/>
</dbReference>
<evidence type="ECO:0000313" key="1">
    <source>
        <dbReference type="EMBL" id="KAK7329026.1"/>
    </source>
</evidence>